<keyword evidence="1" id="KW-0812">Transmembrane</keyword>
<dbReference type="AlphaFoldDB" id="A0A1C7FCE8"/>
<dbReference type="PANTHER" id="PTHR40278:SF2">
    <property type="entry name" value="TYPE IV PILUS INNER MEMBRANE COMPONENT PILN"/>
    <property type="match status" value="1"/>
</dbReference>
<dbReference type="RefSeq" id="WP_065545775.1">
    <property type="nucleotide sequence ID" value="NZ_CP016414.1"/>
</dbReference>
<dbReference type="GO" id="GO:0043107">
    <property type="term" value="P:type IV pilus-dependent motility"/>
    <property type="evidence" value="ECO:0007669"/>
    <property type="project" value="TreeGrafter"/>
</dbReference>
<evidence type="ECO:0008006" key="4">
    <source>
        <dbReference type="Google" id="ProtNLM"/>
    </source>
</evidence>
<sequence length="200" mass="23137">MLASINLLPWREQRRRDHAQRFLILLGLSVLVSGLIQYSLSWSLTEQQTEQQRRLDLLQRYSQQLDARLSQWQALEQRHEMILGRLSVIESLQVQRSKMTRLMNVLPPLIPEGVYADRVSISGQKVVMSGISETTSHLATMLNRLEQTIGLSEVEMHSIVHDKRRFGQKYQTFHVSFSFTPQLDTPSQRSSNMLNGGKYD</sequence>
<dbReference type="InterPro" id="IPR007813">
    <property type="entry name" value="PilN"/>
</dbReference>
<gene>
    <name evidence="2" type="ORF">VSVS05_02553</name>
</gene>
<evidence type="ECO:0000256" key="1">
    <source>
        <dbReference type="SAM" id="Phobius"/>
    </source>
</evidence>
<dbReference type="Proteomes" id="UP000092528">
    <property type="component" value="Chromosome 1"/>
</dbReference>
<protein>
    <recommendedName>
        <fullName evidence="4">Fimbrial assembly protein PilN</fullName>
    </recommendedName>
</protein>
<name>A0A1C7FCE8_9VIBR</name>
<organism evidence="2 3">
    <name type="scientific">Vibrio scophthalmi</name>
    <dbReference type="NCBI Taxonomy" id="45658"/>
    <lineage>
        <taxon>Bacteria</taxon>
        <taxon>Pseudomonadati</taxon>
        <taxon>Pseudomonadota</taxon>
        <taxon>Gammaproteobacteria</taxon>
        <taxon>Vibrionales</taxon>
        <taxon>Vibrionaceae</taxon>
        <taxon>Vibrio</taxon>
    </lineage>
</organism>
<dbReference type="STRING" id="45658.VSVS12_00437"/>
<keyword evidence="1" id="KW-1133">Transmembrane helix</keyword>
<feature type="transmembrane region" description="Helical" evidence="1">
    <location>
        <begin position="21"/>
        <end position="40"/>
    </location>
</feature>
<proteinExistence type="predicted"/>
<dbReference type="GO" id="GO:0043683">
    <property type="term" value="P:type IV pilus assembly"/>
    <property type="evidence" value="ECO:0007669"/>
    <property type="project" value="TreeGrafter"/>
</dbReference>
<dbReference type="PANTHER" id="PTHR40278">
    <property type="entry name" value="DNA UTILIZATION PROTEIN HOFN"/>
    <property type="match status" value="1"/>
</dbReference>
<reference evidence="2 3" key="1">
    <citation type="submission" date="2016-07" db="EMBL/GenBank/DDBJ databases">
        <title>Genome sequencing of Vibrio scophthalmi strain VS-05, an isolated from Paralichthys olivaceus.</title>
        <authorList>
            <person name="Han H.-J."/>
        </authorList>
    </citation>
    <scope>NUCLEOTIDE SEQUENCE [LARGE SCALE GENOMIC DNA]</scope>
    <source>
        <strain evidence="2 3">VS-05</strain>
    </source>
</reference>
<dbReference type="EMBL" id="CP016414">
    <property type="protein sequence ID" value="ANU37631.1"/>
    <property type="molecule type" value="Genomic_DNA"/>
</dbReference>
<keyword evidence="1" id="KW-0472">Membrane</keyword>
<dbReference type="Pfam" id="PF05137">
    <property type="entry name" value="PilN"/>
    <property type="match status" value="1"/>
</dbReference>
<accession>A0A1C7FCE8</accession>
<dbReference type="InterPro" id="IPR052534">
    <property type="entry name" value="Extracell_DNA_Util/SecSys_Comp"/>
</dbReference>
<evidence type="ECO:0000313" key="2">
    <source>
        <dbReference type="EMBL" id="ANU37631.1"/>
    </source>
</evidence>
<dbReference type="PATRIC" id="fig|45658.7.peg.2508"/>
<keyword evidence="3" id="KW-1185">Reference proteome</keyword>
<evidence type="ECO:0000313" key="3">
    <source>
        <dbReference type="Proteomes" id="UP000092528"/>
    </source>
</evidence>